<proteinExistence type="predicted"/>
<keyword evidence="1" id="KW-0812">Transmembrane</keyword>
<dbReference type="EMBL" id="JAASRM010000001">
    <property type="protein sequence ID" value="NIK88576.1"/>
    <property type="molecule type" value="Genomic_DNA"/>
</dbReference>
<keyword evidence="1" id="KW-1133">Transmembrane helix</keyword>
<keyword evidence="1" id="KW-0472">Membrane</keyword>
<organism evidence="2 3">
    <name type="scientific">Rhizomicrobium palustre</name>
    <dbReference type="NCBI Taxonomy" id="189966"/>
    <lineage>
        <taxon>Bacteria</taxon>
        <taxon>Pseudomonadati</taxon>
        <taxon>Pseudomonadota</taxon>
        <taxon>Alphaproteobacteria</taxon>
        <taxon>Micropepsales</taxon>
        <taxon>Micropepsaceae</taxon>
        <taxon>Rhizomicrobium</taxon>
    </lineage>
</organism>
<protein>
    <submittedName>
        <fullName evidence="2">Uncharacterized membrane protein YidH (DUF202 family)</fullName>
    </submittedName>
</protein>
<evidence type="ECO:0000313" key="3">
    <source>
        <dbReference type="Proteomes" id="UP000570514"/>
    </source>
</evidence>
<evidence type="ECO:0000313" key="2">
    <source>
        <dbReference type="EMBL" id="NIK88576.1"/>
    </source>
</evidence>
<dbReference type="RefSeq" id="WP_167082741.1">
    <property type="nucleotide sequence ID" value="NZ_BAAADC010000001.1"/>
</dbReference>
<sequence length="73" mass="7547">MRGMVLIGAVLAILGVAALVSGQVRYTDTEPVVKAGPVQIDKKESHTISIPTIGGVILLVAGLGFVFAGMRRS</sequence>
<keyword evidence="3" id="KW-1185">Reference proteome</keyword>
<dbReference type="Proteomes" id="UP000570514">
    <property type="component" value="Unassembled WGS sequence"/>
</dbReference>
<dbReference type="AlphaFoldDB" id="A0A846MYR4"/>
<feature type="transmembrane region" description="Helical" evidence="1">
    <location>
        <begin position="46"/>
        <end position="68"/>
    </location>
</feature>
<evidence type="ECO:0000256" key="1">
    <source>
        <dbReference type="SAM" id="Phobius"/>
    </source>
</evidence>
<name>A0A846MYR4_9PROT</name>
<accession>A0A846MYR4</accession>
<reference evidence="2 3" key="1">
    <citation type="submission" date="2020-03" db="EMBL/GenBank/DDBJ databases">
        <title>Genomic Encyclopedia of Type Strains, Phase IV (KMG-IV): sequencing the most valuable type-strain genomes for metagenomic binning, comparative biology and taxonomic classification.</title>
        <authorList>
            <person name="Goeker M."/>
        </authorList>
    </citation>
    <scope>NUCLEOTIDE SEQUENCE [LARGE SCALE GENOMIC DNA]</scope>
    <source>
        <strain evidence="2 3">DSM 19867</strain>
    </source>
</reference>
<comment type="caution">
    <text evidence="2">The sequence shown here is derived from an EMBL/GenBank/DDBJ whole genome shotgun (WGS) entry which is preliminary data.</text>
</comment>
<gene>
    <name evidence="2" type="ORF">FHS83_001894</name>
</gene>